<dbReference type="InterPro" id="IPR027417">
    <property type="entry name" value="P-loop_NTPase"/>
</dbReference>
<gene>
    <name evidence="2" type="ORF">FC756_08895</name>
</gene>
<evidence type="ECO:0000313" key="3">
    <source>
        <dbReference type="Proteomes" id="UP000308744"/>
    </source>
</evidence>
<keyword evidence="2" id="KW-0547">Nucleotide-binding</keyword>
<name>A0A4U2Z9T9_9BACI</name>
<dbReference type="GO" id="GO:0016887">
    <property type="term" value="F:ATP hydrolysis activity"/>
    <property type="evidence" value="ECO:0007669"/>
    <property type="project" value="InterPro"/>
</dbReference>
<dbReference type="PANTHER" id="PTHR43394:SF1">
    <property type="entry name" value="ATP-BINDING CASSETTE SUB-FAMILY B MEMBER 10, MITOCHONDRIAL"/>
    <property type="match status" value="1"/>
</dbReference>
<protein>
    <submittedName>
        <fullName evidence="2">ATP-binding cassette domain-containing protein</fullName>
    </submittedName>
</protein>
<dbReference type="Pfam" id="PF00005">
    <property type="entry name" value="ABC_tran"/>
    <property type="match status" value="1"/>
</dbReference>
<dbReference type="EMBL" id="SZPU01000023">
    <property type="protein sequence ID" value="TKI69781.1"/>
    <property type="molecule type" value="Genomic_DNA"/>
</dbReference>
<dbReference type="InterPro" id="IPR039421">
    <property type="entry name" value="Type_1_exporter"/>
</dbReference>
<dbReference type="Gene3D" id="3.40.50.300">
    <property type="entry name" value="P-loop containing nucleotide triphosphate hydrolases"/>
    <property type="match status" value="1"/>
</dbReference>
<organism evidence="2 3">
    <name type="scientific">Lysinibacillus mangiferihumi</name>
    <dbReference type="NCBI Taxonomy" id="1130819"/>
    <lineage>
        <taxon>Bacteria</taxon>
        <taxon>Bacillati</taxon>
        <taxon>Bacillota</taxon>
        <taxon>Bacilli</taxon>
        <taxon>Bacillales</taxon>
        <taxon>Bacillaceae</taxon>
        <taxon>Lysinibacillus</taxon>
    </lineage>
</organism>
<proteinExistence type="predicted"/>
<keyword evidence="3" id="KW-1185">Reference proteome</keyword>
<dbReference type="PANTHER" id="PTHR43394">
    <property type="entry name" value="ATP-DEPENDENT PERMEASE MDL1, MITOCHONDRIAL"/>
    <property type="match status" value="1"/>
</dbReference>
<dbReference type="AlphaFoldDB" id="A0A4U2Z9T9"/>
<dbReference type="InterPro" id="IPR003439">
    <property type="entry name" value="ABC_transporter-like_ATP-bd"/>
</dbReference>
<keyword evidence="2" id="KW-0067">ATP-binding</keyword>
<evidence type="ECO:0000259" key="1">
    <source>
        <dbReference type="Pfam" id="PF00005"/>
    </source>
</evidence>
<evidence type="ECO:0000313" key="2">
    <source>
        <dbReference type="EMBL" id="TKI69781.1"/>
    </source>
</evidence>
<dbReference type="Proteomes" id="UP000308744">
    <property type="component" value="Unassembled WGS sequence"/>
</dbReference>
<dbReference type="SUPFAM" id="SSF52540">
    <property type="entry name" value="P-loop containing nucleoside triphosphate hydrolases"/>
    <property type="match status" value="1"/>
</dbReference>
<feature type="domain" description="ABC transporter" evidence="1">
    <location>
        <begin position="6"/>
        <end position="108"/>
    </location>
</feature>
<dbReference type="GO" id="GO:0005524">
    <property type="term" value="F:ATP binding"/>
    <property type="evidence" value="ECO:0007669"/>
    <property type="project" value="UniProtKB-KW"/>
</dbReference>
<accession>A0A4U2Z9T9</accession>
<comment type="caution">
    <text evidence="2">The sequence shown here is derived from an EMBL/GenBank/DDBJ whole genome shotgun (WGS) entry which is preliminary data.</text>
</comment>
<dbReference type="GO" id="GO:0015421">
    <property type="term" value="F:ABC-type oligopeptide transporter activity"/>
    <property type="evidence" value="ECO:0007669"/>
    <property type="project" value="TreeGrafter"/>
</dbReference>
<sequence length="121" mass="13734">MVLESDKSSFYKQIAVVFQTFPKYMYSLRENIGFGNVGDMDNEQKIRDVIRQVGLGDKFSVHNVDLDTYLSKEMDGGIDLSGEEWQKIALGRALMKDVSLILLDEPTASLDPHSELKILEF</sequence>
<reference evidence="2 3" key="1">
    <citation type="submission" date="2019-04" db="EMBL/GenBank/DDBJ databases">
        <title>Lysinibacillus genome sequencing.</title>
        <authorList>
            <person name="Dunlap C."/>
        </authorList>
    </citation>
    <scope>NUCLEOTIDE SEQUENCE [LARGE SCALE GENOMIC DNA]</scope>
    <source>
        <strain evidence="2 3">CCTCC AB 2010389</strain>
    </source>
</reference>